<dbReference type="RefSeq" id="XP_075101791.1">
    <property type="nucleotide sequence ID" value="XM_075245690.1"/>
</dbReference>
<keyword evidence="1" id="KW-1185">Reference proteome</keyword>
<reference evidence="2" key="2">
    <citation type="submission" date="2025-08" db="UniProtKB">
        <authorList>
            <consortium name="RefSeq"/>
        </authorList>
    </citation>
    <scope>IDENTIFICATION</scope>
    <source>
        <tissue evidence="2">Leaf</tissue>
    </source>
</reference>
<proteinExistence type="predicted"/>
<evidence type="ECO:0000313" key="2">
    <source>
        <dbReference type="RefSeq" id="XP_075101791.1"/>
    </source>
</evidence>
<organism evidence="1 2">
    <name type="scientific">Nicotiana tabacum</name>
    <name type="common">Common tobacco</name>
    <dbReference type="NCBI Taxonomy" id="4097"/>
    <lineage>
        <taxon>Eukaryota</taxon>
        <taxon>Viridiplantae</taxon>
        <taxon>Streptophyta</taxon>
        <taxon>Embryophyta</taxon>
        <taxon>Tracheophyta</taxon>
        <taxon>Spermatophyta</taxon>
        <taxon>Magnoliopsida</taxon>
        <taxon>eudicotyledons</taxon>
        <taxon>Gunneridae</taxon>
        <taxon>Pentapetalae</taxon>
        <taxon>asterids</taxon>
        <taxon>lamiids</taxon>
        <taxon>Solanales</taxon>
        <taxon>Solanaceae</taxon>
        <taxon>Nicotianoideae</taxon>
        <taxon>Nicotianeae</taxon>
        <taxon>Nicotiana</taxon>
    </lineage>
</organism>
<evidence type="ECO:0000313" key="1">
    <source>
        <dbReference type="Proteomes" id="UP000790787"/>
    </source>
</evidence>
<gene>
    <name evidence="2" type="primary">LOC142177087</name>
</gene>
<accession>A0AC58TX43</accession>
<dbReference type="Proteomes" id="UP000790787">
    <property type="component" value="Chromosome 1"/>
</dbReference>
<sequence>MESMLGDGWPSFDPKNFSQLRPSNSSTSSKMTPVTYCPTHARTLPPPNQVICSDTKDILVRHLEQCAEEKSRLKRAAPDNMTPENGAKHHKSSS</sequence>
<name>A0AC58TX43_TOBAC</name>
<protein>
    <submittedName>
        <fullName evidence="2">DET1- and DDB1-associated protein 1-like</fullName>
    </submittedName>
</protein>
<reference evidence="1" key="1">
    <citation type="journal article" date="2014" name="Nat. Commun.">
        <title>The tobacco genome sequence and its comparison with those of tomato and potato.</title>
        <authorList>
            <person name="Sierro N."/>
            <person name="Battey J.N."/>
            <person name="Ouadi S."/>
            <person name="Bakaher N."/>
            <person name="Bovet L."/>
            <person name="Willig A."/>
            <person name="Goepfert S."/>
            <person name="Peitsch M.C."/>
            <person name="Ivanov N.V."/>
        </authorList>
    </citation>
    <scope>NUCLEOTIDE SEQUENCE [LARGE SCALE GENOMIC DNA]</scope>
</reference>